<accession>A0AAW1VS56</accession>
<reference evidence="1 2" key="1">
    <citation type="journal article" date="2023" name="G3 (Bethesda)">
        <title>A chromosome-length genome assembly and annotation of blackberry (Rubus argutus, cv. 'Hillquist').</title>
        <authorList>
            <person name="Bruna T."/>
            <person name="Aryal R."/>
            <person name="Dudchenko O."/>
            <person name="Sargent D.J."/>
            <person name="Mead D."/>
            <person name="Buti M."/>
            <person name="Cavallini A."/>
            <person name="Hytonen T."/>
            <person name="Andres J."/>
            <person name="Pham M."/>
            <person name="Weisz D."/>
            <person name="Mascagni F."/>
            <person name="Usai G."/>
            <person name="Natali L."/>
            <person name="Bassil N."/>
            <person name="Fernandez G.E."/>
            <person name="Lomsadze A."/>
            <person name="Armour M."/>
            <person name="Olukolu B."/>
            <person name="Poorten T."/>
            <person name="Britton C."/>
            <person name="Davik J."/>
            <person name="Ashrafi H."/>
            <person name="Aiden E.L."/>
            <person name="Borodovsky M."/>
            <person name="Worthington M."/>
        </authorList>
    </citation>
    <scope>NUCLEOTIDE SEQUENCE [LARGE SCALE GENOMIC DNA]</scope>
    <source>
        <strain evidence="1">PI 553951</strain>
    </source>
</reference>
<evidence type="ECO:0000313" key="1">
    <source>
        <dbReference type="EMBL" id="KAK9910892.1"/>
    </source>
</evidence>
<dbReference type="EMBL" id="JBEDUW010000007">
    <property type="protein sequence ID" value="KAK9910892.1"/>
    <property type="molecule type" value="Genomic_DNA"/>
</dbReference>
<dbReference type="SUPFAM" id="SSF54768">
    <property type="entry name" value="dsRNA-binding domain-like"/>
    <property type="match status" value="1"/>
</dbReference>
<name>A0AAW1VS56_RUBAR</name>
<dbReference type="Proteomes" id="UP001457282">
    <property type="component" value="Unassembled WGS sequence"/>
</dbReference>
<dbReference type="AlphaFoldDB" id="A0AAW1VS56"/>
<sequence>MACSCLCYRSLSTGSSSRSYTGFFGRRSKTRYQCMASYVVVIVGMRGLGKNVDFTSWTLWYTSWRFCCTKPDLRRLRCLRLLPQARCLDPIYNMCTKNQLQHYAQKRNLILPVYSCEWECPPDASRFKCTVTIKRTDLSGSRFSSHNEGC</sequence>
<gene>
    <name evidence="1" type="ORF">M0R45_034829</name>
</gene>
<dbReference type="Gene3D" id="3.30.160.20">
    <property type="match status" value="1"/>
</dbReference>
<proteinExistence type="predicted"/>
<keyword evidence="2" id="KW-1185">Reference proteome</keyword>
<protein>
    <submittedName>
        <fullName evidence="1">Uncharacterized protein</fullName>
    </submittedName>
</protein>
<organism evidence="1 2">
    <name type="scientific">Rubus argutus</name>
    <name type="common">Southern blackberry</name>
    <dbReference type="NCBI Taxonomy" id="59490"/>
    <lineage>
        <taxon>Eukaryota</taxon>
        <taxon>Viridiplantae</taxon>
        <taxon>Streptophyta</taxon>
        <taxon>Embryophyta</taxon>
        <taxon>Tracheophyta</taxon>
        <taxon>Spermatophyta</taxon>
        <taxon>Magnoliopsida</taxon>
        <taxon>eudicotyledons</taxon>
        <taxon>Gunneridae</taxon>
        <taxon>Pentapetalae</taxon>
        <taxon>rosids</taxon>
        <taxon>fabids</taxon>
        <taxon>Rosales</taxon>
        <taxon>Rosaceae</taxon>
        <taxon>Rosoideae</taxon>
        <taxon>Rosoideae incertae sedis</taxon>
        <taxon>Rubus</taxon>
    </lineage>
</organism>
<comment type="caution">
    <text evidence="1">The sequence shown here is derived from an EMBL/GenBank/DDBJ whole genome shotgun (WGS) entry which is preliminary data.</text>
</comment>
<evidence type="ECO:0000313" key="2">
    <source>
        <dbReference type="Proteomes" id="UP001457282"/>
    </source>
</evidence>